<feature type="transmembrane region" description="Helical" evidence="16">
    <location>
        <begin position="816"/>
        <end position="835"/>
    </location>
</feature>
<gene>
    <name evidence="20" type="ORF">POVCU1_004240</name>
    <name evidence="19" type="ORF">POVCU2_0004970</name>
</gene>
<evidence type="ECO:0000313" key="21">
    <source>
        <dbReference type="Proteomes" id="UP000078546"/>
    </source>
</evidence>
<name>A0A1A8VIQ2_PLAOA</name>
<feature type="domain" description="Large ribosomal subunit protein uL5 N-terminal" evidence="17">
    <location>
        <begin position="7"/>
        <end position="60"/>
    </location>
</feature>
<dbReference type="GO" id="GO:1990904">
    <property type="term" value="C:ribonucleoprotein complex"/>
    <property type="evidence" value="ECO:0007669"/>
    <property type="project" value="UniProtKB-KW"/>
</dbReference>
<reference evidence="19" key="2">
    <citation type="submission" date="2016-05" db="EMBL/GenBank/DDBJ databases">
        <authorList>
            <person name="Lavstsen T."/>
            <person name="Jespersen J.S."/>
        </authorList>
    </citation>
    <scope>NUCLEOTIDE SEQUENCE [LARGE SCALE GENOMIC DNA]</scope>
</reference>
<evidence type="ECO:0000256" key="16">
    <source>
        <dbReference type="SAM" id="Phobius"/>
    </source>
</evidence>
<dbReference type="SUPFAM" id="SSF55282">
    <property type="entry name" value="RL5-like"/>
    <property type="match status" value="1"/>
</dbReference>
<dbReference type="EMBL" id="FLQV01000085">
    <property type="protein sequence ID" value="SBS81021.1"/>
    <property type="molecule type" value="Genomic_DNA"/>
</dbReference>
<dbReference type="Pfam" id="PF00673">
    <property type="entry name" value="Ribosomal_L5_C"/>
    <property type="match status" value="1"/>
</dbReference>
<dbReference type="FunFam" id="3.30.1440.10:FF:000004">
    <property type="entry name" value="60S ribosomal protein L11, putative"/>
    <property type="match status" value="1"/>
</dbReference>
<dbReference type="InterPro" id="IPR057266">
    <property type="entry name" value="Ribosomal_uL5_euk/arc-type"/>
</dbReference>
<evidence type="ECO:0000313" key="20">
    <source>
        <dbReference type="EMBL" id="SBS81021.1"/>
    </source>
</evidence>
<dbReference type="InterPro" id="IPR031309">
    <property type="entry name" value="Ribosomal_uL5_C"/>
</dbReference>
<dbReference type="InterPro" id="IPR031310">
    <property type="entry name" value="Ribosomal_uL5_N"/>
</dbReference>
<dbReference type="InterPro" id="IPR005045">
    <property type="entry name" value="CDC50/LEM3_fam"/>
</dbReference>
<dbReference type="InterPro" id="IPR002132">
    <property type="entry name" value="Ribosomal_uL5"/>
</dbReference>
<keyword evidence="12 16" id="KW-0472">Membrane</keyword>
<dbReference type="GO" id="GO:0016020">
    <property type="term" value="C:membrane"/>
    <property type="evidence" value="ECO:0007669"/>
    <property type="project" value="UniProtKB-SubCell"/>
</dbReference>
<keyword evidence="11 16" id="KW-1133">Transmembrane helix</keyword>
<sequence>MEKKEDNVMREIKVNKLVLNICVGESGDRLTRAARVLEQLTEQKPIFGKCRFTIRSFGVRRNEKISCFVTVRGKKALEILEKGLKVKEYELRRKNFSETGNFGFGIQEHIDLGIKYDPSTGIYGMDFYVHLSRPGYRVTRRRRRRSTISKTHKVTKEDAMKWFQTKFDGAQSHDPIVAQPHGNINSHIFKSSSYGNRVKRGGFREVRVSKVLRFSPSLQRCFRLAPAKRTLNGNRSNEATLSLRPHLNFMETTDIRCKRFRPILLAQNVAKYGSDQAFGGQQLGGRTGMVTNSNDQGGESKKEMGESAPYRGEDAKRDEKRGRNKLAKRTSTEMAKNMPREIAKERRRDAARRSSPPDDASHAKNEKDEKKKEKTTVTSRTVGSSSAHVQKKRHEHKQMEEVHTFVDDLSKNSHQVKLAECKDSFLPRDNSANTSKNNNKQICNTTSISKKEFLGSPYMRDALPGDGDIAWVAGMTERGKNKNCNSASGVGSGTGSGICSSINSGGRTLEGFKQRHKHSSIIEKFKQQELKAKQRCWTPLCLIVTYVSISVMFTVIGLIFIILSTTRKECKIPYGNINSDSFVLEISENHCHGPKRPFKKNAYIYYELHNFYQNHKKYLISKSHNQLMVRHATCQLLGINLEVQDCASDVSQCFPVSTNKEGKILHPCGLVARSVFNDTFAIYKDQNMQELIQIDESKEAITWHSDYNKFKNPTNEDIEKNKEKVDFWLMDGSYTNILHMNEKNGIGTENSHFIVWMKTAALSEFRKKYAKINEELKLPVYVNIKNNFPVYKFNGKKYFVIAEGSVFVNEKSQSIGILYLIVGVISLFIALCLVYNQAKHPRIIGHI</sequence>
<dbReference type="GO" id="GO:0005634">
    <property type="term" value="C:nucleus"/>
    <property type="evidence" value="ECO:0007669"/>
    <property type="project" value="UniProtKB-SubCell"/>
</dbReference>
<evidence type="ECO:0000313" key="19">
    <source>
        <dbReference type="EMBL" id="SBS80334.1"/>
    </source>
</evidence>
<feature type="region of interest" description="Disordered" evidence="15">
    <location>
        <begin position="278"/>
        <end position="398"/>
    </location>
</feature>
<evidence type="ECO:0000256" key="4">
    <source>
        <dbReference type="ARBA" id="ARBA00008553"/>
    </source>
</evidence>
<evidence type="ECO:0000313" key="22">
    <source>
        <dbReference type="Proteomes" id="UP000078560"/>
    </source>
</evidence>
<proteinExistence type="inferred from homology"/>
<dbReference type="AlphaFoldDB" id="A0A1A8VIQ2"/>
<evidence type="ECO:0000256" key="11">
    <source>
        <dbReference type="ARBA" id="ARBA00022989"/>
    </source>
</evidence>
<keyword evidence="14" id="KW-0687">Ribonucleoprotein</keyword>
<evidence type="ECO:0000256" key="2">
    <source>
        <dbReference type="ARBA" id="ARBA00004370"/>
    </source>
</evidence>
<dbReference type="Pfam" id="PF00281">
    <property type="entry name" value="Ribosomal_L5"/>
    <property type="match status" value="1"/>
</dbReference>
<feature type="transmembrane region" description="Helical" evidence="16">
    <location>
        <begin position="540"/>
        <end position="563"/>
    </location>
</feature>
<evidence type="ECO:0000256" key="5">
    <source>
        <dbReference type="ARBA" id="ARBA00009457"/>
    </source>
</evidence>
<dbReference type="EMBL" id="FLQU01000068">
    <property type="protein sequence ID" value="SBS80334.1"/>
    <property type="molecule type" value="Genomic_DNA"/>
</dbReference>
<evidence type="ECO:0000256" key="7">
    <source>
        <dbReference type="ARBA" id="ARBA00022692"/>
    </source>
</evidence>
<dbReference type="GO" id="GO:0005840">
    <property type="term" value="C:ribosome"/>
    <property type="evidence" value="ECO:0007669"/>
    <property type="project" value="UniProtKB-KW"/>
</dbReference>
<keyword evidence="13" id="KW-0539">Nucleus</keyword>
<feature type="domain" description="Large ribosomal subunit protein uL5 C-terminal" evidence="18">
    <location>
        <begin position="64"/>
        <end position="162"/>
    </location>
</feature>
<dbReference type="Gene3D" id="3.30.1440.10">
    <property type="match status" value="1"/>
</dbReference>
<reference evidence="21 22" key="1">
    <citation type="submission" date="2016-05" db="EMBL/GenBank/DDBJ databases">
        <authorList>
            <person name="Naeem Raeece"/>
        </authorList>
    </citation>
    <scope>NUCLEOTIDE SEQUENCE [LARGE SCALE GENOMIC DNA]</scope>
</reference>
<comment type="subcellular location">
    <subcellularLocation>
        <location evidence="3">Cytoplasm</location>
    </subcellularLocation>
    <subcellularLocation>
        <location evidence="2">Membrane</location>
    </subcellularLocation>
    <subcellularLocation>
        <location evidence="1">Nucleus</location>
    </subcellularLocation>
</comment>
<evidence type="ECO:0000256" key="10">
    <source>
        <dbReference type="ARBA" id="ARBA00022980"/>
    </source>
</evidence>
<dbReference type="GO" id="GO:0005737">
    <property type="term" value="C:cytoplasm"/>
    <property type="evidence" value="ECO:0007669"/>
    <property type="project" value="UniProtKB-SubCell"/>
</dbReference>
<feature type="compositionally biased region" description="Basic and acidic residues" evidence="15">
    <location>
        <begin position="298"/>
        <end position="321"/>
    </location>
</feature>
<feature type="compositionally biased region" description="Basic and acidic residues" evidence="15">
    <location>
        <begin position="338"/>
        <end position="375"/>
    </location>
</feature>
<accession>A0A1A8VIQ2</accession>
<evidence type="ECO:0000259" key="17">
    <source>
        <dbReference type="Pfam" id="PF00281"/>
    </source>
</evidence>
<dbReference type="GO" id="GO:0006412">
    <property type="term" value="P:translation"/>
    <property type="evidence" value="ECO:0007669"/>
    <property type="project" value="InterPro"/>
</dbReference>
<dbReference type="Proteomes" id="UP000078546">
    <property type="component" value="Unassembled WGS sequence"/>
</dbReference>
<evidence type="ECO:0000256" key="8">
    <source>
        <dbReference type="ARBA" id="ARBA00022730"/>
    </source>
</evidence>
<organism evidence="19 22">
    <name type="scientific">Plasmodium ovale curtisi</name>
    <dbReference type="NCBI Taxonomy" id="864141"/>
    <lineage>
        <taxon>Eukaryota</taxon>
        <taxon>Sar</taxon>
        <taxon>Alveolata</taxon>
        <taxon>Apicomplexa</taxon>
        <taxon>Aconoidasida</taxon>
        <taxon>Haemosporida</taxon>
        <taxon>Plasmodiidae</taxon>
        <taxon>Plasmodium</taxon>
        <taxon>Plasmodium (Plasmodium)</taxon>
    </lineage>
</organism>
<dbReference type="NCBIfam" id="NF003258">
    <property type="entry name" value="PRK04219.1"/>
    <property type="match status" value="1"/>
</dbReference>
<keyword evidence="6" id="KW-0963">Cytoplasm</keyword>
<evidence type="ECO:0000259" key="18">
    <source>
        <dbReference type="Pfam" id="PF00673"/>
    </source>
</evidence>
<keyword evidence="10" id="KW-0689">Ribosomal protein</keyword>
<dbReference type="PANTHER" id="PTHR11994">
    <property type="entry name" value="60S RIBOSOMAL PROTEIN L11-RELATED"/>
    <property type="match status" value="1"/>
</dbReference>
<evidence type="ECO:0000256" key="1">
    <source>
        <dbReference type="ARBA" id="ARBA00004123"/>
    </source>
</evidence>
<comment type="similarity">
    <text evidence="4">Belongs to the universal ribosomal protein uL5 family.</text>
</comment>
<dbReference type="Proteomes" id="UP000078560">
    <property type="component" value="Unassembled WGS sequence"/>
</dbReference>
<dbReference type="GO" id="GO:0003735">
    <property type="term" value="F:structural constituent of ribosome"/>
    <property type="evidence" value="ECO:0007669"/>
    <property type="project" value="InterPro"/>
</dbReference>
<comment type="similarity">
    <text evidence="5">Belongs to the CDC50/LEM3 family.</text>
</comment>
<dbReference type="Pfam" id="PF03381">
    <property type="entry name" value="CDC50"/>
    <property type="match status" value="1"/>
</dbReference>
<evidence type="ECO:0000256" key="15">
    <source>
        <dbReference type="SAM" id="MobiDB-lite"/>
    </source>
</evidence>
<keyword evidence="9" id="KW-0694">RNA-binding</keyword>
<evidence type="ECO:0000256" key="6">
    <source>
        <dbReference type="ARBA" id="ARBA00022490"/>
    </source>
</evidence>
<keyword evidence="7 16" id="KW-0812">Transmembrane</keyword>
<evidence type="ECO:0000256" key="12">
    <source>
        <dbReference type="ARBA" id="ARBA00023136"/>
    </source>
</evidence>
<evidence type="ECO:0000256" key="3">
    <source>
        <dbReference type="ARBA" id="ARBA00004496"/>
    </source>
</evidence>
<protein>
    <submittedName>
        <fullName evidence="19">LEM3/CDC50 family protein, putative</fullName>
    </submittedName>
</protein>
<evidence type="ECO:0000256" key="14">
    <source>
        <dbReference type="ARBA" id="ARBA00023274"/>
    </source>
</evidence>
<keyword evidence="8" id="KW-0699">rRNA-binding</keyword>
<evidence type="ECO:0000256" key="13">
    <source>
        <dbReference type="ARBA" id="ARBA00023242"/>
    </source>
</evidence>
<evidence type="ECO:0000256" key="9">
    <source>
        <dbReference type="ARBA" id="ARBA00022884"/>
    </source>
</evidence>
<dbReference type="InterPro" id="IPR022803">
    <property type="entry name" value="Ribosomal_uL5_dom_sf"/>
</dbReference>
<feature type="compositionally biased region" description="Low complexity" evidence="15">
    <location>
        <begin position="376"/>
        <end position="386"/>
    </location>
</feature>
<dbReference type="GO" id="GO:0019843">
    <property type="term" value="F:rRNA binding"/>
    <property type="evidence" value="ECO:0007669"/>
    <property type="project" value="UniProtKB-KW"/>
</dbReference>